<organism evidence="2 3">
    <name type="scientific">Rubritalea squalenifaciens DSM 18772</name>
    <dbReference type="NCBI Taxonomy" id="1123071"/>
    <lineage>
        <taxon>Bacteria</taxon>
        <taxon>Pseudomonadati</taxon>
        <taxon>Verrucomicrobiota</taxon>
        <taxon>Verrucomicrobiia</taxon>
        <taxon>Verrucomicrobiales</taxon>
        <taxon>Rubritaleaceae</taxon>
        <taxon>Rubritalea</taxon>
    </lineage>
</organism>
<dbReference type="PANTHER" id="PTHR33360">
    <property type="entry name" value="TRANSPOSASE FOR INSERTION SEQUENCE ELEMENT IS200"/>
    <property type="match status" value="1"/>
</dbReference>
<reference evidence="2 3" key="1">
    <citation type="submission" date="2016-11" db="EMBL/GenBank/DDBJ databases">
        <authorList>
            <person name="Jaros S."/>
            <person name="Januszkiewicz K."/>
            <person name="Wedrychowicz H."/>
        </authorList>
    </citation>
    <scope>NUCLEOTIDE SEQUENCE [LARGE SCALE GENOMIC DNA]</scope>
    <source>
        <strain evidence="2 3">DSM 18772</strain>
    </source>
</reference>
<evidence type="ECO:0000313" key="3">
    <source>
        <dbReference type="Proteomes" id="UP000184510"/>
    </source>
</evidence>
<keyword evidence="3" id="KW-1185">Reference proteome</keyword>
<name>A0A1M6BJ27_9BACT</name>
<accession>A0A1M6BJ27</accession>
<dbReference type="Pfam" id="PF01797">
    <property type="entry name" value="Y1_Tnp"/>
    <property type="match status" value="1"/>
</dbReference>
<dbReference type="AlphaFoldDB" id="A0A1M6BJ27"/>
<feature type="domain" description="Transposase IS200-like" evidence="1">
    <location>
        <begin position="5"/>
        <end position="118"/>
    </location>
</feature>
<dbReference type="GO" id="GO:0004803">
    <property type="term" value="F:transposase activity"/>
    <property type="evidence" value="ECO:0007669"/>
    <property type="project" value="InterPro"/>
</dbReference>
<dbReference type="GO" id="GO:0006313">
    <property type="term" value="P:DNA transposition"/>
    <property type="evidence" value="ECO:0007669"/>
    <property type="project" value="InterPro"/>
</dbReference>
<dbReference type="InterPro" id="IPR002686">
    <property type="entry name" value="Transposase_17"/>
</dbReference>
<dbReference type="Proteomes" id="UP000184510">
    <property type="component" value="Unassembled WGS sequence"/>
</dbReference>
<dbReference type="Gene3D" id="3.30.70.1290">
    <property type="entry name" value="Transposase IS200-like"/>
    <property type="match status" value="1"/>
</dbReference>
<dbReference type="PANTHER" id="PTHR33360:SF2">
    <property type="entry name" value="TRANSPOSASE FOR INSERTION SEQUENCE ELEMENT IS200"/>
    <property type="match status" value="1"/>
</dbReference>
<dbReference type="RefSeq" id="WP_143157674.1">
    <property type="nucleotide sequence ID" value="NZ_FQYR01000002.1"/>
</dbReference>
<dbReference type="InterPro" id="IPR036515">
    <property type="entry name" value="Transposase_17_sf"/>
</dbReference>
<gene>
    <name evidence="2" type="ORF">SAMN02745181_0232</name>
</gene>
<dbReference type="GO" id="GO:0003677">
    <property type="term" value="F:DNA binding"/>
    <property type="evidence" value="ECO:0007669"/>
    <property type="project" value="InterPro"/>
</dbReference>
<dbReference type="NCBIfam" id="NF033573">
    <property type="entry name" value="transpos_IS200"/>
    <property type="match status" value="1"/>
</dbReference>
<dbReference type="SUPFAM" id="SSF143422">
    <property type="entry name" value="Transposase IS200-like"/>
    <property type="match status" value="1"/>
</dbReference>
<proteinExistence type="predicted"/>
<dbReference type="OrthoDB" id="9798161at2"/>
<sequence length="146" mass="16440">MSSTHACIYLHVVFGTKDRIPWISAEHLTRLHSYIGGCLSAAGSKALAVGGISDHVHILLRIDTTQDVAGLMRSVKRESSRWMKEQTADGLFAWQPGYAVFSVSPSGVEEVRRYILKQEEHHKIRSFEDEFQIMLQKAGLEAERTQ</sequence>
<dbReference type="EMBL" id="FQYR01000002">
    <property type="protein sequence ID" value="SHI48588.1"/>
    <property type="molecule type" value="Genomic_DNA"/>
</dbReference>
<dbReference type="InParanoid" id="A0A1M6BJ27"/>
<evidence type="ECO:0000313" key="2">
    <source>
        <dbReference type="EMBL" id="SHI48588.1"/>
    </source>
</evidence>
<protein>
    <submittedName>
        <fullName evidence="2">REP element-mobilizing transposase RayT</fullName>
    </submittedName>
</protein>
<dbReference type="SMART" id="SM01321">
    <property type="entry name" value="Y1_Tnp"/>
    <property type="match status" value="1"/>
</dbReference>
<evidence type="ECO:0000259" key="1">
    <source>
        <dbReference type="SMART" id="SM01321"/>
    </source>
</evidence>